<dbReference type="OrthoDB" id="6112914at2759"/>
<dbReference type="AlphaFoldDB" id="A0A8S3QEZ4"/>
<dbReference type="Proteomes" id="UP000683360">
    <property type="component" value="Unassembled WGS sequence"/>
</dbReference>
<gene>
    <name evidence="1" type="ORF">MEDL_8215</name>
</gene>
<reference evidence="1" key="1">
    <citation type="submission" date="2021-03" db="EMBL/GenBank/DDBJ databases">
        <authorList>
            <person name="Bekaert M."/>
        </authorList>
    </citation>
    <scope>NUCLEOTIDE SEQUENCE</scope>
</reference>
<name>A0A8S3QEZ4_MYTED</name>
<dbReference type="EMBL" id="CAJPWZ010000459">
    <property type="protein sequence ID" value="CAG2193175.1"/>
    <property type="molecule type" value="Genomic_DNA"/>
</dbReference>
<keyword evidence="2" id="KW-1185">Reference proteome</keyword>
<organism evidence="1 2">
    <name type="scientific">Mytilus edulis</name>
    <name type="common">Blue mussel</name>
    <dbReference type="NCBI Taxonomy" id="6550"/>
    <lineage>
        <taxon>Eukaryota</taxon>
        <taxon>Metazoa</taxon>
        <taxon>Spiralia</taxon>
        <taxon>Lophotrochozoa</taxon>
        <taxon>Mollusca</taxon>
        <taxon>Bivalvia</taxon>
        <taxon>Autobranchia</taxon>
        <taxon>Pteriomorphia</taxon>
        <taxon>Mytilida</taxon>
        <taxon>Mytiloidea</taxon>
        <taxon>Mytilidae</taxon>
        <taxon>Mytilinae</taxon>
        <taxon>Mytilus</taxon>
    </lineage>
</organism>
<evidence type="ECO:0000313" key="2">
    <source>
        <dbReference type="Proteomes" id="UP000683360"/>
    </source>
</evidence>
<comment type="caution">
    <text evidence="1">The sequence shown here is derived from an EMBL/GenBank/DDBJ whole genome shotgun (WGS) entry which is preliminary data.</text>
</comment>
<accession>A0A8S3QEZ4</accession>
<protein>
    <submittedName>
        <fullName evidence="1">Uncharacterized protein</fullName>
    </submittedName>
</protein>
<proteinExistence type="predicted"/>
<evidence type="ECO:0000313" key="1">
    <source>
        <dbReference type="EMBL" id="CAG2193175.1"/>
    </source>
</evidence>
<sequence length="161" mass="18540">MSTDKNLSTNYYKYLCQKIGSEEDVKVRRLAFIIQDIGTKDNITSGSKGEGLNLSGSDLDIMVVDFRFKVYESDRHYREVSSNHNNIPLIMDTDDTTPCFTLLRLFNNIYEQYTELKQMVEDTSQGSLLSNELYKMSIYNVQSFPPNALMIKNLFQSKKSS</sequence>